<organism evidence="2 3">
    <name type="scientific">Remersonia thermophila</name>
    <dbReference type="NCBI Taxonomy" id="72144"/>
    <lineage>
        <taxon>Eukaryota</taxon>
        <taxon>Fungi</taxon>
        <taxon>Dikarya</taxon>
        <taxon>Ascomycota</taxon>
        <taxon>Pezizomycotina</taxon>
        <taxon>Sordariomycetes</taxon>
        <taxon>Sordariomycetidae</taxon>
        <taxon>Sordariales</taxon>
        <taxon>Sordariales incertae sedis</taxon>
        <taxon>Remersonia</taxon>
    </lineage>
</organism>
<dbReference type="Gene3D" id="1.20.1280.50">
    <property type="match status" value="1"/>
</dbReference>
<proteinExistence type="predicted"/>
<name>A0ABR4D2F2_9PEZI</name>
<dbReference type="SMART" id="SM00256">
    <property type="entry name" value="FBOX"/>
    <property type="match status" value="1"/>
</dbReference>
<protein>
    <recommendedName>
        <fullName evidence="1">F-box domain-containing protein</fullName>
    </recommendedName>
</protein>
<dbReference type="InterPro" id="IPR001810">
    <property type="entry name" value="F-box_dom"/>
</dbReference>
<reference evidence="2 3" key="1">
    <citation type="journal article" date="2024" name="Commun. Biol.">
        <title>Comparative genomic analysis of thermophilic fungi reveals convergent evolutionary adaptations and gene losses.</title>
        <authorList>
            <person name="Steindorff A.S."/>
            <person name="Aguilar-Pontes M.V."/>
            <person name="Robinson A.J."/>
            <person name="Andreopoulos B."/>
            <person name="LaButti K."/>
            <person name="Kuo A."/>
            <person name="Mondo S."/>
            <person name="Riley R."/>
            <person name="Otillar R."/>
            <person name="Haridas S."/>
            <person name="Lipzen A."/>
            <person name="Grimwood J."/>
            <person name="Schmutz J."/>
            <person name="Clum A."/>
            <person name="Reid I.D."/>
            <person name="Moisan M.C."/>
            <person name="Butler G."/>
            <person name="Nguyen T.T.M."/>
            <person name="Dewar K."/>
            <person name="Conant G."/>
            <person name="Drula E."/>
            <person name="Henrissat B."/>
            <person name="Hansel C."/>
            <person name="Singer S."/>
            <person name="Hutchinson M.I."/>
            <person name="de Vries R.P."/>
            <person name="Natvig D.O."/>
            <person name="Powell A.J."/>
            <person name="Tsang A."/>
            <person name="Grigoriev I.V."/>
        </authorList>
    </citation>
    <scope>NUCLEOTIDE SEQUENCE [LARGE SCALE GENOMIC DNA]</scope>
    <source>
        <strain evidence="2 3">ATCC 22073</strain>
    </source>
</reference>
<evidence type="ECO:0000259" key="1">
    <source>
        <dbReference type="PROSITE" id="PS50181"/>
    </source>
</evidence>
<dbReference type="Pfam" id="PF12937">
    <property type="entry name" value="F-box-like"/>
    <property type="match status" value="1"/>
</dbReference>
<evidence type="ECO:0000313" key="3">
    <source>
        <dbReference type="Proteomes" id="UP001600064"/>
    </source>
</evidence>
<dbReference type="CDD" id="cd09917">
    <property type="entry name" value="F-box_SF"/>
    <property type="match status" value="1"/>
</dbReference>
<dbReference type="GeneID" id="98128438"/>
<dbReference type="RefSeq" id="XP_070863235.1">
    <property type="nucleotide sequence ID" value="XM_071013794.1"/>
</dbReference>
<dbReference type="PROSITE" id="PS50181">
    <property type="entry name" value="FBOX"/>
    <property type="match status" value="1"/>
</dbReference>
<comment type="caution">
    <text evidence="2">The sequence shown here is derived from an EMBL/GenBank/DDBJ whole genome shotgun (WGS) entry which is preliminary data.</text>
</comment>
<dbReference type="EMBL" id="JAZGUE010000007">
    <property type="protein sequence ID" value="KAL2264508.1"/>
    <property type="molecule type" value="Genomic_DNA"/>
</dbReference>
<gene>
    <name evidence="2" type="ORF">VTJ83DRAFT_7018</name>
</gene>
<dbReference type="Proteomes" id="UP001600064">
    <property type="component" value="Unassembled WGS sequence"/>
</dbReference>
<feature type="domain" description="F-box" evidence="1">
    <location>
        <begin position="4"/>
        <end position="51"/>
    </location>
</feature>
<dbReference type="InterPro" id="IPR036047">
    <property type="entry name" value="F-box-like_dom_sf"/>
</dbReference>
<keyword evidence="3" id="KW-1185">Reference proteome</keyword>
<dbReference type="SUPFAM" id="SSF81383">
    <property type="entry name" value="F-box domain"/>
    <property type="match status" value="1"/>
</dbReference>
<sequence length="476" mass="56749">MAQFLATIPLPAEVLHLIMRELDPIALIALSQTSREWRALIRPNRHDFEQRLLALELHPHHGGLVPYWDDHKQRLAPSWDSPEWKTAKYACCGCMKLRTHMMFDNHAILRRRWRKPYAGCVEFDKALRTDWEPFEPALRWQHIQERAQKERQDRQAWAAVAAWREEYRLANPPEHNFIAVDLPPTDQEKEALRHLVGANRQRRRCVECQRKAGRWKHQDASSADGKVKPIVAKSRSKTFKVVWERWVPGLFDEHPGVFPLYWRSLNNYRNGIYASLYVAWCPRCETWKEYAAFRDWHPYNNGEGLTGERREFACVQCALEEQAEPRRVVEELCDQLRHLLDLEGAEHRLGFGWRFISQDLQAHPRDRGIRAEVLEGVRFRADSASQSPVINESTLPDLRRRVVRYRQYMYNEADKETRDRQVMSWFKMWLDEYELLEDAYFLVKRLHDKLRTGHLNFILDYLKTQDPYRLQSGVWW</sequence>
<accession>A0ABR4D2F2</accession>
<evidence type="ECO:0000313" key="2">
    <source>
        <dbReference type="EMBL" id="KAL2264508.1"/>
    </source>
</evidence>